<gene>
    <name evidence="6" type="primary">LOC106477752</name>
</gene>
<accession>A0ABM1S0Q6</accession>
<dbReference type="InterPro" id="IPR001478">
    <property type="entry name" value="PDZ"/>
</dbReference>
<reference evidence="6" key="1">
    <citation type="submission" date="2025-08" db="UniProtKB">
        <authorList>
            <consortium name="RefSeq"/>
        </authorList>
    </citation>
    <scope>IDENTIFICATION</scope>
    <source>
        <tissue evidence="6">Muscle</tissue>
    </source>
</reference>
<evidence type="ECO:0000256" key="2">
    <source>
        <dbReference type="SAM" id="MobiDB-lite"/>
    </source>
</evidence>
<feature type="region of interest" description="Disordered" evidence="2">
    <location>
        <begin position="1125"/>
        <end position="1146"/>
    </location>
</feature>
<dbReference type="PANTHER" id="PTHR10316:SF40">
    <property type="entry name" value="LD27118P"/>
    <property type="match status" value="1"/>
</dbReference>
<evidence type="ECO:0000256" key="1">
    <source>
        <dbReference type="ARBA" id="ARBA00022737"/>
    </source>
</evidence>
<dbReference type="SMART" id="SM00228">
    <property type="entry name" value="PDZ"/>
    <property type="match status" value="5"/>
</dbReference>
<dbReference type="PROSITE" id="PS50106">
    <property type="entry name" value="PDZ"/>
    <property type="match status" value="5"/>
</dbReference>
<dbReference type="Pfam" id="PF00397">
    <property type="entry name" value="WW"/>
    <property type="match status" value="2"/>
</dbReference>
<dbReference type="InterPro" id="IPR036034">
    <property type="entry name" value="PDZ_sf"/>
</dbReference>
<dbReference type="Gene3D" id="2.20.70.10">
    <property type="match status" value="2"/>
</dbReference>
<evidence type="ECO:0000313" key="5">
    <source>
        <dbReference type="Proteomes" id="UP000694941"/>
    </source>
</evidence>
<evidence type="ECO:0000259" key="4">
    <source>
        <dbReference type="PROSITE" id="PS50106"/>
    </source>
</evidence>
<dbReference type="CDD" id="cd06735">
    <property type="entry name" value="PDZ5_MAGI-1_3-like"/>
    <property type="match status" value="1"/>
</dbReference>
<feature type="region of interest" description="Disordered" evidence="2">
    <location>
        <begin position="1263"/>
        <end position="1282"/>
    </location>
</feature>
<dbReference type="PROSITE" id="PS01159">
    <property type="entry name" value="WW_DOMAIN_1"/>
    <property type="match status" value="2"/>
</dbReference>
<dbReference type="InterPro" id="IPR036020">
    <property type="entry name" value="WW_dom_sf"/>
</dbReference>
<evidence type="ECO:0000259" key="3">
    <source>
        <dbReference type="PROSITE" id="PS50020"/>
    </source>
</evidence>
<feature type="domain" description="WW" evidence="3">
    <location>
        <begin position="233"/>
        <end position="266"/>
    </location>
</feature>
<dbReference type="SUPFAM" id="SSF51045">
    <property type="entry name" value="WW domain"/>
    <property type="match status" value="2"/>
</dbReference>
<keyword evidence="5" id="KW-1185">Reference proteome</keyword>
<dbReference type="RefSeq" id="XP_022237211.1">
    <property type="nucleotide sequence ID" value="XM_022381503.1"/>
</dbReference>
<dbReference type="CDD" id="cd06734">
    <property type="entry name" value="PDZ4_MAGI-1_3-like"/>
    <property type="match status" value="1"/>
</dbReference>
<feature type="domain" description="PDZ" evidence="4">
    <location>
        <begin position="942"/>
        <end position="1012"/>
    </location>
</feature>
<dbReference type="PROSITE" id="PS50020">
    <property type="entry name" value="WW_DOMAIN_2"/>
    <property type="match status" value="2"/>
</dbReference>
<feature type="domain" description="PDZ" evidence="4">
    <location>
        <begin position="1153"/>
        <end position="1236"/>
    </location>
</feature>
<proteinExistence type="predicted"/>
<dbReference type="Pfam" id="PF00595">
    <property type="entry name" value="PDZ"/>
    <property type="match status" value="5"/>
</dbReference>
<feature type="domain" description="WW" evidence="3">
    <location>
        <begin position="186"/>
        <end position="219"/>
    </location>
</feature>
<organism evidence="5 6">
    <name type="scientific">Limulus polyphemus</name>
    <name type="common">Atlantic horseshoe crab</name>
    <dbReference type="NCBI Taxonomy" id="6850"/>
    <lineage>
        <taxon>Eukaryota</taxon>
        <taxon>Metazoa</taxon>
        <taxon>Ecdysozoa</taxon>
        <taxon>Arthropoda</taxon>
        <taxon>Chelicerata</taxon>
        <taxon>Merostomata</taxon>
        <taxon>Xiphosura</taxon>
        <taxon>Limulidae</taxon>
        <taxon>Limulus</taxon>
    </lineage>
</organism>
<feature type="domain" description="PDZ" evidence="4">
    <location>
        <begin position="299"/>
        <end position="368"/>
    </location>
</feature>
<dbReference type="PANTHER" id="PTHR10316">
    <property type="entry name" value="MEMBRANE ASSOCIATED GUANYLATE KINASE-RELATED"/>
    <property type="match status" value="1"/>
</dbReference>
<dbReference type="Gene3D" id="2.30.42.10">
    <property type="match status" value="5"/>
</dbReference>
<dbReference type="CDD" id="cd00201">
    <property type="entry name" value="WW"/>
    <property type="match status" value="2"/>
</dbReference>
<dbReference type="CDD" id="cd06731">
    <property type="entry name" value="PDZ1_MAGI-1_3-like"/>
    <property type="match status" value="1"/>
</dbReference>
<feature type="compositionally biased region" description="Polar residues" evidence="2">
    <location>
        <begin position="1263"/>
        <end position="1281"/>
    </location>
</feature>
<feature type="region of interest" description="Disordered" evidence="2">
    <location>
        <begin position="812"/>
        <end position="834"/>
    </location>
</feature>
<keyword evidence="1" id="KW-0677">Repeat</keyword>
<name>A0ABM1S0Q6_LIMPO</name>
<sequence>MGTFKGVLTVFRKLLCWEYSPKDRRLFYEVVYRDSEETEILYGPDDPLPVGYLTKDLRQYLNTHFQKGSENHHFQNAIKDNLHPLQYNHYDTTNSMRESSMSMLQQTSSIGNVDSVVLPDTQPFSEGKEQQHSLNAETTAAKNTDPTEFDLLSNHNSARPSTPQSLRNCYKNLQDMEQSDSLTNLGSLPENWEIAYTEFGEVYFIDHNHGTSQWLDPRLTRIQKKAIQECHEDELPYGWEKINDPHYGTYFIDHVNRRTQYENPVLHAKYGINDGCTIRCRSLCVFTTNPEELKGEIHETSLVKSSQGFGFTIVGGDNGEEFLQIKSVVQNGPAWKDGKLQTGDVLVYLNDKCVLGLTPEDMVELFQSIPPGNTVHLEVCRGYPLPFDPNDPDTEIVTTDAVTACNTLYADGKMHFSGLNKSKMNNSQLSGVEVESVGWSSQSVTDLSTDQVDQQHSQRYNCSDLQNSSEVGNAPDILDFNPQSPHRPELLTLEIIKGDGGFGFTIADSAYGQKVKKILDKQRCKLLQEGDILVKIGNQDITGLTHAKVVQLLKDFLCGDQACITIRRGGSASPIKGKEKVSKNPGGIRKSANSSISHSLLINFSEGHLPSVSGAHRSKTPTADLYRSKDKETIYISRPKTPLVDSRNWERSTNSEILASCDSENVLNARTTGNMSVTSCDKYNTYSGMLKEMVLSGSSTAVTENTGSGDHSQESYWNDHSCTELGMNTSEEDREHELLYACTSHHNGNFNRNIKLDLKNPIYSNIPSSHSERSDNEGFSTLSYHSRTNVHSCGDMDNQDLNCIVNNSKTANNRSSSGCSNSSNKGLSNNRTLSYRRNGSISGEFLHEHSPRDYFQTLSGEETESVYSTVPSNKYRVGSQNDSQTQQKYETSTECEQPEATALYCAPRDTISTYSRPSLNSFGATVPRSPPLGWSTDFLEMTITLVRKESGFGFRIVGGTEEDSQVSVGHIVPGGAADMDGRLHSGDEIVFVDSQVVISASHHQVVQLVRNAALSGRVTLRIRRRVSSLEPLNHTKSTEKMYPYDITLTRKENEGFGFVIISSVGKAGSAIGRIVQQSPAEHCGELQVGDYILAINGISILNMHHEEIVGLIKASGCTVVLTIGPPQGDTSSTTSSSQRGDEQSTDHVSEYYSVELHRGSQGYGFSIRGGKEFKNMPLFVLRIAENGPAQQDNRLQVGDQLIEINGINTKNMTHGEATELIRQSNNSVRLLVKRGANLPCGFVDQPSPLNISASAMSSLPTILNGPISQSSPRGPSQSDGTMRNVDLWNYDIYS</sequence>
<evidence type="ECO:0000313" key="6">
    <source>
        <dbReference type="RefSeq" id="XP_022237211.1"/>
    </source>
</evidence>
<dbReference type="GeneID" id="106477752"/>
<dbReference type="Proteomes" id="UP000694941">
    <property type="component" value="Unplaced"/>
</dbReference>
<dbReference type="InterPro" id="IPR001202">
    <property type="entry name" value="WW_dom"/>
</dbReference>
<dbReference type="CDD" id="cd06732">
    <property type="entry name" value="PDZ2_MAGI-1_3-like"/>
    <property type="match status" value="1"/>
</dbReference>
<protein>
    <submittedName>
        <fullName evidence="6">Membrane-associated guanylate kinase, WW and PDZ domain-containing protein 1-like isoform X1</fullName>
    </submittedName>
</protein>
<feature type="domain" description="PDZ" evidence="4">
    <location>
        <begin position="492"/>
        <end position="555"/>
    </location>
</feature>
<feature type="compositionally biased region" description="Low complexity" evidence="2">
    <location>
        <begin position="812"/>
        <end position="830"/>
    </location>
</feature>
<feature type="domain" description="PDZ" evidence="4">
    <location>
        <begin position="1045"/>
        <end position="1127"/>
    </location>
</feature>
<dbReference type="CDD" id="cd06733">
    <property type="entry name" value="PDZ3_MAGI-1_3-like"/>
    <property type="match status" value="1"/>
</dbReference>
<dbReference type="SUPFAM" id="SSF50156">
    <property type="entry name" value="PDZ domain-like"/>
    <property type="match status" value="5"/>
</dbReference>
<dbReference type="SMART" id="SM00456">
    <property type="entry name" value="WW"/>
    <property type="match status" value="2"/>
</dbReference>